<evidence type="ECO:0000313" key="1">
    <source>
        <dbReference type="EMBL" id="QHU22625.1"/>
    </source>
</evidence>
<dbReference type="Gene3D" id="3.90.75.20">
    <property type="match status" value="1"/>
</dbReference>
<reference evidence="1" key="1">
    <citation type="journal article" date="2020" name="Nature">
        <title>Giant virus diversity and host interactions through global metagenomics.</title>
        <authorList>
            <person name="Schulz F."/>
            <person name="Roux S."/>
            <person name="Paez-Espino D."/>
            <person name="Jungbluth S."/>
            <person name="Walsh D.A."/>
            <person name="Denef V.J."/>
            <person name="McMahon K.D."/>
            <person name="Konstantinidis K.T."/>
            <person name="Eloe-Fadrosh E.A."/>
            <person name="Kyrpides N.C."/>
            <person name="Woyke T."/>
        </authorList>
    </citation>
    <scope>NUCLEOTIDE SEQUENCE</scope>
    <source>
        <strain evidence="1">GVMAG-S-ERX555907-102</strain>
    </source>
</reference>
<dbReference type="EMBL" id="MN741014">
    <property type="protein sequence ID" value="QHU22625.1"/>
    <property type="molecule type" value="Genomic_DNA"/>
</dbReference>
<name>A0A6C0KXC9_9ZZZZ</name>
<dbReference type="AlphaFoldDB" id="A0A6C0KXC9"/>
<dbReference type="SUPFAM" id="SSF54060">
    <property type="entry name" value="His-Me finger endonucleases"/>
    <property type="match status" value="1"/>
</dbReference>
<dbReference type="InterPro" id="IPR044925">
    <property type="entry name" value="His-Me_finger_sf"/>
</dbReference>
<protein>
    <submittedName>
        <fullName evidence="1">Uncharacterized protein</fullName>
    </submittedName>
</protein>
<accession>A0A6C0KXC9</accession>
<proteinExistence type="predicted"/>
<organism evidence="1">
    <name type="scientific">viral metagenome</name>
    <dbReference type="NCBI Taxonomy" id="1070528"/>
    <lineage>
        <taxon>unclassified sequences</taxon>
        <taxon>metagenomes</taxon>
        <taxon>organismal metagenomes</taxon>
    </lineage>
</organism>
<sequence>MYEKLSKEQVYSNYNQISMKSRLYEFSIKENSEKETHFICSTQGLLFRQMKTGYWKEIQNTKNHAKGYNVILVNKKQYSRAKLILFAFNKINLDDKNKNIYHINMNKLDCNIDNLTLEVPQK</sequence>